<accession>C1KFC7</accession>
<proteinExistence type="predicted"/>
<sequence length="33" mass="3843">MDDLSKYTGYSDDLDQFSDTYNGIKDYSNNDNK</sequence>
<feature type="compositionally biased region" description="Polar residues" evidence="1">
    <location>
        <begin position="17"/>
        <end position="33"/>
    </location>
</feature>
<name>C1KFC7_9CAUD</name>
<evidence type="ECO:0000313" key="3">
    <source>
        <dbReference type="Proteomes" id="UP000001878"/>
    </source>
</evidence>
<organism evidence="2 3">
    <name type="scientific">Lactobacillus phage Lb338-1</name>
    <dbReference type="NCBI Taxonomy" id="2892342"/>
    <lineage>
        <taxon>Viruses</taxon>
        <taxon>Duplodnaviria</taxon>
        <taxon>Heunggongvirae</taxon>
        <taxon>Uroviricota</taxon>
        <taxon>Caudoviricetes</taxon>
        <taxon>Herelleviridae</taxon>
        <taxon>Mooreparkvirus</taxon>
        <taxon>Mooreparkvirus Lb3381</taxon>
    </lineage>
</organism>
<evidence type="ECO:0000256" key="1">
    <source>
        <dbReference type="SAM" id="MobiDB-lite"/>
    </source>
</evidence>
<gene>
    <name evidence="2" type="ORF">lb338_phage_17</name>
</gene>
<protein>
    <submittedName>
        <fullName evidence="2">Uncharacterized protein</fullName>
    </submittedName>
</protein>
<dbReference type="EMBL" id="FJ822135">
    <property type="protein sequence ID" value="ACO36938.1"/>
    <property type="molecule type" value="Genomic_DNA"/>
</dbReference>
<feature type="region of interest" description="Disordered" evidence="1">
    <location>
        <begin position="1"/>
        <end position="33"/>
    </location>
</feature>
<reference evidence="2 3" key="1">
    <citation type="journal article" date="2009" name="Gene">
        <title>Genome of a virulent bacteriophage Lb338-1 that lyses the probiotic Lactobacillus paracasei cheese strain.</title>
        <authorList>
            <person name="Alemayehu D."/>
            <person name="Ross R.P."/>
            <person name="O'Sullivan O."/>
            <person name="Coffey A."/>
            <person name="Stanton C."/>
            <person name="Fitzgerald G.F."/>
            <person name="McAuliffe O."/>
        </authorList>
    </citation>
    <scope>NUCLEOTIDE SEQUENCE [LARGE SCALE GENOMIC DNA]</scope>
    <source>
        <strain evidence="2">Lb338-1</strain>
    </source>
</reference>
<dbReference type="GeneID" id="7750872"/>
<evidence type="ECO:0000313" key="2">
    <source>
        <dbReference type="EMBL" id="ACO36938.1"/>
    </source>
</evidence>
<dbReference type="RefSeq" id="YP_002790696.1">
    <property type="nucleotide sequence ID" value="NC_012530.1"/>
</dbReference>
<keyword evidence="3" id="KW-1185">Reference proteome</keyword>
<dbReference type="KEGG" id="vg:7750872"/>
<dbReference type="Proteomes" id="UP000001878">
    <property type="component" value="Segment"/>
</dbReference>